<dbReference type="RefSeq" id="WP_344817068.1">
    <property type="nucleotide sequence ID" value="NZ_BAABCT010000008.1"/>
</dbReference>
<protein>
    <recommendedName>
        <fullName evidence="5">Seryl-tRNA synthetase</fullName>
    </recommendedName>
</protein>
<keyword evidence="2" id="KW-0732">Signal</keyword>
<keyword evidence="1" id="KW-1133">Transmembrane helix</keyword>
<organism evidence="3 4">
    <name type="scientific">Flavobacterium cheonanense</name>
    <dbReference type="NCBI Taxonomy" id="706183"/>
    <lineage>
        <taxon>Bacteria</taxon>
        <taxon>Pseudomonadati</taxon>
        <taxon>Bacteroidota</taxon>
        <taxon>Flavobacteriia</taxon>
        <taxon>Flavobacteriales</taxon>
        <taxon>Flavobacteriaceae</taxon>
        <taxon>Flavobacterium</taxon>
    </lineage>
</organism>
<proteinExistence type="predicted"/>
<keyword evidence="1" id="KW-0812">Transmembrane</keyword>
<dbReference type="Proteomes" id="UP001500367">
    <property type="component" value="Unassembled WGS sequence"/>
</dbReference>
<gene>
    <name evidence="3" type="ORF">GCM10022389_25530</name>
</gene>
<feature type="chain" id="PRO_5047163877" description="Seryl-tRNA synthetase" evidence="2">
    <location>
        <begin position="25"/>
        <end position="105"/>
    </location>
</feature>
<evidence type="ECO:0000256" key="1">
    <source>
        <dbReference type="SAM" id="Phobius"/>
    </source>
</evidence>
<dbReference type="EMBL" id="BAABCT010000008">
    <property type="protein sequence ID" value="GAA4078404.1"/>
    <property type="molecule type" value="Genomic_DNA"/>
</dbReference>
<evidence type="ECO:0000313" key="3">
    <source>
        <dbReference type="EMBL" id="GAA4078404.1"/>
    </source>
</evidence>
<evidence type="ECO:0000256" key="2">
    <source>
        <dbReference type="SAM" id="SignalP"/>
    </source>
</evidence>
<name>A0ABP7W193_9FLAO</name>
<feature type="signal peptide" evidence="2">
    <location>
        <begin position="1"/>
        <end position="24"/>
    </location>
</feature>
<evidence type="ECO:0000313" key="4">
    <source>
        <dbReference type="Proteomes" id="UP001500367"/>
    </source>
</evidence>
<evidence type="ECO:0008006" key="5">
    <source>
        <dbReference type="Google" id="ProtNLM"/>
    </source>
</evidence>
<reference evidence="4" key="1">
    <citation type="journal article" date="2019" name="Int. J. Syst. Evol. Microbiol.">
        <title>The Global Catalogue of Microorganisms (GCM) 10K type strain sequencing project: providing services to taxonomists for standard genome sequencing and annotation.</title>
        <authorList>
            <consortium name="The Broad Institute Genomics Platform"/>
            <consortium name="The Broad Institute Genome Sequencing Center for Infectious Disease"/>
            <person name="Wu L."/>
            <person name="Ma J."/>
        </authorList>
    </citation>
    <scope>NUCLEOTIDE SEQUENCE [LARGE SCALE GENOMIC DNA]</scope>
    <source>
        <strain evidence="4">JCM 17069</strain>
    </source>
</reference>
<comment type="caution">
    <text evidence="3">The sequence shown here is derived from an EMBL/GenBank/DDBJ whole genome shotgun (WGS) entry which is preliminary data.</text>
</comment>
<accession>A0ABP7W193</accession>
<sequence length="105" mass="11839">MKKFTFYTMMLLLTVTIFPTNSFAINEKVPTSSSNPKEVPAEVKLLLNRLEEIKKMDKSNLNSTEKKELRKEVKAIKKTLKSTGNGVYLSIGAIIIIVLLLILLL</sequence>
<keyword evidence="4" id="KW-1185">Reference proteome</keyword>
<feature type="transmembrane region" description="Helical" evidence="1">
    <location>
        <begin position="87"/>
        <end position="104"/>
    </location>
</feature>
<keyword evidence="1" id="KW-0472">Membrane</keyword>